<dbReference type="EC" id="2.3.1.-" evidence="5"/>
<dbReference type="PANTHER" id="PTHR43300:SF11">
    <property type="entry name" value="ACETYLTRANSFERASE RV3034C-RELATED"/>
    <property type="match status" value="1"/>
</dbReference>
<keyword evidence="2 5" id="KW-0808">Transferase</keyword>
<keyword evidence="3" id="KW-0677">Repeat</keyword>
<name>A0ABU1AYC0_9BACT</name>
<evidence type="ECO:0000256" key="4">
    <source>
        <dbReference type="ARBA" id="ARBA00023315"/>
    </source>
</evidence>
<evidence type="ECO:0000256" key="3">
    <source>
        <dbReference type="ARBA" id="ARBA00022737"/>
    </source>
</evidence>
<dbReference type="InterPro" id="IPR050179">
    <property type="entry name" value="Trans_hexapeptide_repeat"/>
</dbReference>
<dbReference type="GO" id="GO:0016746">
    <property type="term" value="F:acyltransferase activity"/>
    <property type="evidence" value="ECO:0007669"/>
    <property type="project" value="UniProtKB-KW"/>
</dbReference>
<comment type="similarity">
    <text evidence="1">Belongs to the transferase hexapeptide repeat family.</text>
</comment>
<evidence type="ECO:0000256" key="1">
    <source>
        <dbReference type="ARBA" id="ARBA00007274"/>
    </source>
</evidence>
<protein>
    <submittedName>
        <fullName evidence="5">CatB-related O-acetyltransferase</fullName>
        <ecNumber evidence="5">2.3.1.-</ecNumber>
    </submittedName>
</protein>
<dbReference type="Pfam" id="PF00132">
    <property type="entry name" value="Hexapep"/>
    <property type="match status" value="1"/>
</dbReference>
<dbReference type="Gene3D" id="2.160.10.10">
    <property type="entry name" value="Hexapeptide repeat proteins"/>
    <property type="match status" value="1"/>
</dbReference>
<dbReference type="PANTHER" id="PTHR43300">
    <property type="entry name" value="ACETYLTRANSFERASE"/>
    <property type="match status" value="1"/>
</dbReference>
<dbReference type="PROSITE" id="PS00101">
    <property type="entry name" value="HEXAPEP_TRANSFERASES"/>
    <property type="match status" value="1"/>
</dbReference>
<evidence type="ECO:0000313" key="6">
    <source>
        <dbReference type="Proteomes" id="UP001225316"/>
    </source>
</evidence>
<dbReference type="CDD" id="cd03349">
    <property type="entry name" value="LbH_XAT"/>
    <property type="match status" value="1"/>
</dbReference>
<reference evidence="5 6" key="1">
    <citation type="submission" date="2023-04" db="EMBL/GenBank/DDBJ databases">
        <title>A novel bacteria isolated from coastal sediment.</title>
        <authorList>
            <person name="Liu X.-J."/>
            <person name="Du Z.-J."/>
        </authorList>
    </citation>
    <scope>NUCLEOTIDE SEQUENCE [LARGE SCALE GENOMIC DNA]</scope>
    <source>
        <strain evidence="5 6">SDUM461003</strain>
    </source>
</reference>
<accession>A0ABU1AYC0</accession>
<keyword evidence="4 5" id="KW-0012">Acyltransferase</keyword>
<gene>
    <name evidence="5" type="ORF">QEH52_16660</name>
</gene>
<dbReference type="Proteomes" id="UP001225316">
    <property type="component" value="Unassembled WGS sequence"/>
</dbReference>
<dbReference type="EMBL" id="JARXHW010000054">
    <property type="protein sequence ID" value="MDQ8209160.1"/>
    <property type="molecule type" value="Genomic_DNA"/>
</dbReference>
<dbReference type="InterPro" id="IPR001451">
    <property type="entry name" value="Hexapep"/>
</dbReference>
<dbReference type="InterPro" id="IPR011004">
    <property type="entry name" value="Trimer_LpxA-like_sf"/>
</dbReference>
<dbReference type="InterPro" id="IPR018357">
    <property type="entry name" value="Hexapep_transf_CS"/>
</dbReference>
<organism evidence="5 6">
    <name type="scientific">Thalassobacterium maritimum</name>
    <dbReference type="NCBI Taxonomy" id="3041265"/>
    <lineage>
        <taxon>Bacteria</taxon>
        <taxon>Pseudomonadati</taxon>
        <taxon>Verrucomicrobiota</taxon>
        <taxon>Opitutia</taxon>
        <taxon>Puniceicoccales</taxon>
        <taxon>Coraliomargaritaceae</taxon>
        <taxon>Thalassobacterium</taxon>
    </lineage>
</organism>
<dbReference type="RefSeq" id="WP_308951992.1">
    <property type="nucleotide sequence ID" value="NZ_JARXHW010000054.1"/>
</dbReference>
<comment type="caution">
    <text evidence="5">The sequence shown here is derived from an EMBL/GenBank/DDBJ whole genome shotgun (WGS) entry which is preliminary data.</text>
</comment>
<evidence type="ECO:0000256" key="2">
    <source>
        <dbReference type="ARBA" id="ARBA00022679"/>
    </source>
</evidence>
<keyword evidence="6" id="KW-1185">Reference proteome</keyword>
<sequence length="226" mass="25088">MILVLIKRIGFYLLLPAFRVFRELRVIASNPKVKFGYRTRVVNSEFEGDNTVGSDTSLNQVQLGRGSYVANGAAIKYTAIGRFCSIGPEVLIGLSRHPMDMVSTSPAFYSKKRDACPLSFYQIDSYDEQLNTQIGNDVWIGARAVIVGGVTVGDGAVIASSAVVTKDVPPYCIVGGVPARPIAKRLSDEQIELVLLNPWWEWTSAKLKEYGGDFRSREQFLEKHYM</sequence>
<proteinExistence type="inferred from homology"/>
<dbReference type="SUPFAM" id="SSF51161">
    <property type="entry name" value="Trimeric LpxA-like enzymes"/>
    <property type="match status" value="1"/>
</dbReference>
<evidence type="ECO:0000313" key="5">
    <source>
        <dbReference type="EMBL" id="MDQ8209160.1"/>
    </source>
</evidence>